<dbReference type="PANTHER" id="PTHR22946">
    <property type="entry name" value="DIENELACTONE HYDROLASE DOMAIN-CONTAINING PROTEIN-RELATED"/>
    <property type="match status" value="1"/>
</dbReference>
<dbReference type="Gene3D" id="3.40.50.1820">
    <property type="entry name" value="alpha/beta hydrolase"/>
    <property type="match status" value="1"/>
</dbReference>
<dbReference type="EMBL" id="SIPS01000001">
    <property type="protein sequence ID" value="TAW28764.1"/>
    <property type="molecule type" value="Genomic_DNA"/>
</dbReference>
<name>A0A4Q8XW52_RHILE</name>
<dbReference type="SUPFAM" id="SSF53474">
    <property type="entry name" value="alpha/beta-Hydrolases"/>
    <property type="match status" value="1"/>
</dbReference>
<dbReference type="Proteomes" id="UP000292036">
    <property type="component" value="Unassembled WGS sequence"/>
</dbReference>
<reference evidence="5 6" key="1">
    <citation type="submission" date="2019-02" db="EMBL/GenBank/DDBJ databases">
        <title>The genomic architecture of introgression among sibling species of bacteria.</title>
        <authorList>
            <person name="Cavassim M.I.A."/>
            <person name="Moeskjaer S."/>
            <person name="Moslemi C."/>
            <person name="Fields B."/>
            <person name="Bachmann A."/>
            <person name="Vilhjalmsson B."/>
            <person name="Schierup M.H."/>
            <person name="Young J.P.W."/>
            <person name="Andersen S.U."/>
        </authorList>
    </citation>
    <scope>NUCLEOTIDE SEQUENCE [LARGE SCALE GENOMIC DNA]</scope>
    <source>
        <strain evidence="4 6">SM145A</strain>
        <strain evidence="3 5">SM151B</strain>
    </source>
</reference>
<dbReference type="Proteomes" id="UP000293652">
    <property type="component" value="Unassembled WGS sequence"/>
</dbReference>
<dbReference type="InterPro" id="IPR029058">
    <property type="entry name" value="AB_hydrolase_fold"/>
</dbReference>
<accession>A0A4Q8XW52</accession>
<evidence type="ECO:0000256" key="1">
    <source>
        <dbReference type="ARBA" id="ARBA00022801"/>
    </source>
</evidence>
<dbReference type="Pfam" id="PF01738">
    <property type="entry name" value="DLH"/>
    <property type="match status" value="1"/>
</dbReference>
<evidence type="ECO:0000313" key="5">
    <source>
        <dbReference type="Proteomes" id="UP000292036"/>
    </source>
</evidence>
<keyword evidence="1 4" id="KW-0378">Hydrolase</keyword>
<dbReference type="GO" id="GO:0052689">
    <property type="term" value="F:carboxylic ester hydrolase activity"/>
    <property type="evidence" value="ECO:0007669"/>
    <property type="project" value="UniProtKB-ARBA"/>
</dbReference>
<evidence type="ECO:0000313" key="4">
    <source>
        <dbReference type="EMBL" id="TAX71032.1"/>
    </source>
</evidence>
<feature type="domain" description="Dienelactone hydrolase" evidence="2">
    <location>
        <begin position="75"/>
        <end position="290"/>
    </location>
</feature>
<dbReference type="EMBL" id="SIPC01000001">
    <property type="protein sequence ID" value="TAX71032.1"/>
    <property type="molecule type" value="Genomic_DNA"/>
</dbReference>
<protein>
    <submittedName>
        <fullName evidence="4">Dienelactone hydrolase family protein</fullName>
    </submittedName>
</protein>
<dbReference type="PANTHER" id="PTHR22946:SF9">
    <property type="entry name" value="POLYKETIDE TRANSFERASE AF380"/>
    <property type="match status" value="1"/>
</dbReference>
<evidence type="ECO:0000313" key="6">
    <source>
        <dbReference type="Proteomes" id="UP000293652"/>
    </source>
</evidence>
<gene>
    <name evidence="4" type="ORF">ELI03_04420</name>
    <name evidence="3" type="ORF">ELI19_04320</name>
</gene>
<dbReference type="AlphaFoldDB" id="A0A4Q8XW52"/>
<proteinExistence type="predicted"/>
<evidence type="ECO:0000313" key="3">
    <source>
        <dbReference type="EMBL" id="TAW28764.1"/>
    </source>
</evidence>
<organism evidence="4 6">
    <name type="scientific">Rhizobium leguminosarum</name>
    <dbReference type="NCBI Taxonomy" id="384"/>
    <lineage>
        <taxon>Bacteria</taxon>
        <taxon>Pseudomonadati</taxon>
        <taxon>Pseudomonadota</taxon>
        <taxon>Alphaproteobacteria</taxon>
        <taxon>Hyphomicrobiales</taxon>
        <taxon>Rhizobiaceae</taxon>
        <taxon>Rhizobium/Agrobacterium group</taxon>
        <taxon>Rhizobium</taxon>
    </lineage>
</organism>
<dbReference type="RefSeq" id="WP_130667614.1">
    <property type="nucleotide sequence ID" value="NZ_SIPB01000001.1"/>
</dbReference>
<evidence type="ECO:0000259" key="2">
    <source>
        <dbReference type="Pfam" id="PF01738"/>
    </source>
</evidence>
<comment type="caution">
    <text evidence="4">The sequence shown here is derived from an EMBL/GenBank/DDBJ whole genome shotgun (WGS) entry which is preliminary data.</text>
</comment>
<sequence length="293" mass="32666">MSGLLVKRWRSSVKTTRHFLCLVAFLSVTLAGNRADADELVHFESAPVKLSPFRISKAREQGEILSQQQGTPLLGYLSRPQGDGPFPAVVVLHGCEGMRLSVKELWPKRLAAWGYVVLVVDSFTTRNIKDTCQNRLPDRVFDAYGALNFLSKQSFVDARRVALMGFSTGGTATLEGTKIEGNEQLMDHKFQAAVAYYPLCAASQGDATVPILILTGERDNWSPADQCRKRLARLSDNSPPIELNIYKGTYHDFDAPEFKVGRKVLGHIEKYNPDAAEKSIRSVRTFLRNYISN</sequence>
<dbReference type="InterPro" id="IPR050261">
    <property type="entry name" value="FrsA_esterase"/>
</dbReference>
<dbReference type="InterPro" id="IPR002925">
    <property type="entry name" value="Dienelactn_hydro"/>
</dbReference>